<evidence type="ECO:0000256" key="1">
    <source>
        <dbReference type="SAM" id="MobiDB-lite"/>
    </source>
</evidence>
<evidence type="ECO:0000313" key="2">
    <source>
        <dbReference type="EMBL" id="EPS64996.1"/>
    </source>
</evidence>
<sequence length="135" mass="14669">MASNGLPLMQMPFITVPAQCSPKNMAFCSAVSRRSYFGNLVSSVLPTPANGAYSSSERSSRGFYSIRAEVAADSVVETKQSEEENVSPSDSDEAAGVLTAEEKPPRRPRIKLGDIMGFDMNTSVSIYFHWHADSI</sequence>
<reference evidence="2 3" key="1">
    <citation type="journal article" date="2013" name="BMC Genomics">
        <title>The miniature genome of a carnivorous plant Genlisea aurea contains a low number of genes and short non-coding sequences.</title>
        <authorList>
            <person name="Leushkin E.V."/>
            <person name="Sutormin R.A."/>
            <person name="Nabieva E.R."/>
            <person name="Penin A.A."/>
            <person name="Kondrashov A.S."/>
            <person name="Logacheva M.D."/>
        </authorList>
    </citation>
    <scope>NUCLEOTIDE SEQUENCE [LARGE SCALE GENOMIC DNA]</scope>
</reference>
<dbReference type="AlphaFoldDB" id="S8CJX5"/>
<protein>
    <submittedName>
        <fullName evidence="2">Uncharacterized protein</fullName>
    </submittedName>
</protein>
<name>S8CJX5_9LAMI</name>
<keyword evidence="3" id="KW-1185">Reference proteome</keyword>
<proteinExistence type="predicted"/>
<evidence type="ECO:0000313" key="3">
    <source>
        <dbReference type="Proteomes" id="UP000015453"/>
    </source>
</evidence>
<comment type="caution">
    <text evidence="2">The sequence shown here is derived from an EMBL/GenBank/DDBJ whole genome shotgun (WGS) entry which is preliminary data.</text>
</comment>
<organism evidence="2 3">
    <name type="scientific">Genlisea aurea</name>
    <dbReference type="NCBI Taxonomy" id="192259"/>
    <lineage>
        <taxon>Eukaryota</taxon>
        <taxon>Viridiplantae</taxon>
        <taxon>Streptophyta</taxon>
        <taxon>Embryophyta</taxon>
        <taxon>Tracheophyta</taxon>
        <taxon>Spermatophyta</taxon>
        <taxon>Magnoliopsida</taxon>
        <taxon>eudicotyledons</taxon>
        <taxon>Gunneridae</taxon>
        <taxon>Pentapetalae</taxon>
        <taxon>asterids</taxon>
        <taxon>lamiids</taxon>
        <taxon>Lamiales</taxon>
        <taxon>Lentibulariaceae</taxon>
        <taxon>Genlisea</taxon>
    </lineage>
</organism>
<accession>S8CJX5</accession>
<gene>
    <name evidence="2" type="ORF">M569_09783</name>
</gene>
<feature type="region of interest" description="Disordered" evidence="1">
    <location>
        <begin position="74"/>
        <end position="109"/>
    </location>
</feature>
<dbReference type="EMBL" id="AUSU01004488">
    <property type="protein sequence ID" value="EPS64996.1"/>
    <property type="molecule type" value="Genomic_DNA"/>
</dbReference>
<dbReference type="Proteomes" id="UP000015453">
    <property type="component" value="Unassembled WGS sequence"/>
</dbReference>